<accession>T1CF32</accession>
<protein>
    <submittedName>
        <fullName evidence="3">Cytosine/purines/uracil/thiamine/allantoin permease family protein</fullName>
    </submittedName>
</protein>
<keyword evidence="1" id="KW-0813">Transport</keyword>
<dbReference type="EMBL" id="AUZX01000074">
    <property type="protein sequence ID" value="EQD81182.1"/>
    <property type="molecule type" value="Genomic_DNA"/>
</dbReference>
<feature type="transmembrane region" description="Helical" evidence="2">
    <location>
        <begin position="6"/>
        <end position="25"/>
    </location>
</feature>
<evidence type="ECO:0000256" key="1">
    <source>
        <dbReference type="ARBA" id="ARBA00022448"/>
    </source>
</evidence>
<dbReference type="PANTHER" id="PTHR31806">
    <property type="entry name" value="PURINE-CYTOSINE PERMEASE FCY2-RELATED"/>
    <property type="match status" value="1"/>
</dbReference>
<evidence type="ECO:0000313" key="3">
    <source>
        <dbReference type="EMBL" id="EQD81182.1"/>
    </source>
</evidence>
<dbReference type="PANTHER" id="PTHR31806:SF1">
    <property type="entry name" value="PURINE-CYTOSINE PERMEASE FCY2-RELATED"/>
    <property type="match status" value="1"/>
</dbReference>
<comment type="caution">
    <text evidence="3">The sequence shown here is derived from an EMBL/GenBank/DDBJ whole genome shotgun (WGS) entry which is preliminary data.</text>
</comment>
<feature type="non-terminal residue" evidence="3">
    <location>
        <position position="1"/>
    </location>
</feature>
<keyword evidence="2" id="KW-0812">Transmembrane</keyword>
<sequence>ERYATYIFLIVFLVFTIAVLAGGHIPAGAWALSKFSLPDFILGITIAATWQITYAPYVSDYSRYLPKSVGVSATFRATYLGTVISSVWMMGLG</sequence>
<feature type="transmembrane region" description="Helical" evidence="2">
    <location>
        <begin position="37"/>
        <end position="57"/>
    </location>
</feature>
<name>T1CF32_9ZZZZ</name>
<keyword evidence="2" id="KW-1133">Transmembrane helix</keyword>
<keyword evidence="2" id="KW-0472">Membrane</keyword>
<proteinExistence type="predicted"/>
<dbReference type="GO" id="GO:0005886">
    <property type="term" value="C:plasma membrane"/>
    <property type="evidence" value="ECO:0007669"/>
    <property type="project" value="TreeGrafter"/>
</dbReference>
<reference evidence="3" key="2">
    <citation type="journal article" date="2014" name="ISME J.">
        <title>Microbial stratification in low pH oxic and suboxic macroscopic growths along an acid mine drainage.</title>
        <authorList>
            <person name="Mendez-Garcia C."/>
            <person name="Mesa V."/>
            <person name="Sprenger R.R."/>
            <person name="Richter M."/>
            <person name="Diez M.S."/>
            <person name="Solano J."/>
            <person name="Bargiela R."/>
            <person name="Golyshina O.V."/>
            <person name="Manteca A."/>
            <person name="Ramos J.L."/>
            <person name="Gallego J.R."/>
            <person name="Llorente I."/>
            <person name="Martins Dos Santos V.A."/>
            <person name="Jensen O.N."/>
            <person name="Pelaez A.I."/>
            <person name="Sanchez J."/>
            <person name="Ferrer M."/>
        </authorList>
    </citation>
    <scope>NUCLEOTIDE SEQUENCE</scope>
</reference>
<feature type="transmembrane region" description="Helical" evidence="2">
    <location>
        <begin position="69"/>
        <end position="92"/>
    </location>
</feature>
<gene>
    <name evidence="3" type="ORF">B1A_00097</name>
</gene>
<feature type="non-terminal residue" evidence="3">
    <location>
        <position position="93"/>
    </location>
</feature>
<dbReference type="InterPro" id="IPR026030">
    <property type="entry name" value="Pur-cyt_permease_Fcy2/21/22"/>
</dbReference>
<reference evidence="3" key="1">
    <citation type="submission" date="2013-08" db="EMBL/GenBank/DDBJ databases">
        <authorList>
            <person name="Mendez C."/>
            <person name="Richter M."/>
            <person name="Ferrer M."/>
            <person name="Sanchez J."/>
        </authorList>
    </citation>
    <scope>NUCLEOTIDE SEQUENCE</scope>
</reference>
<organism evidence="3">
    <name type="scientific">mine drainage metagenome</name>
    <dbReference type="NCBI Taxonomy" id="410659"/>
    <lineage>
        <taxon>unclassified sequences</taxon>
        <taxon>metagenomes</taxon>
        <taxon>ecological metagenomes</taxon>
    </lineage>
</organism>
<dbReference type="AlphaFoldDB" id="T1CF32"/>
<dbReference type="Gene3D" id="1.10.4160.10">
    <property type="entry name" value="Hydantoin permease"/>
    <property type="match status" value="1"/>
</dbReference>
<evidence type="ECO:0000256" key="2">
    <source>
        <dbReference type="SAM" id="Phobius"/>
    </source>
</evidence>
<dbReference type="GO" id="GO:0022857">
    <property type="term" value="F:transmembrane transporter activity"/>
    <property type="evidence" value="ECO:0007669"/>
    <property type="project" value="InterPro"/>
</dbReference>